<evidence type="ECO:0008006" key="4">
    <source>
        <dbReference type="Google" id="ProtNLM"/>
    </source>
</evidence>
<keyword evidence="1" id="KW-1133">Transmembrane helix</keyword>
<reference evidence="2 3" key="1">
    <citation type="submission" date="2023-01" db="EMBL/GenBank/DDBJ databases">
        <title>Bacillus changyiensis sp. nov., isolated from a coastal deposit.</title>
        <authorList>
            <person name="Xiao G."/>
            <person name="Lai Q."/>
            <person name="Hu Z."/>
            <person name="Shao Z."/>
        </authorList>
    </citation>
    <scope>NUCLEOTIDE SEQUENCE [LARGE SCALE GENOMIC DNA]</scope>
    <source>
        <strain evidence="2 3">CLL-7-23</strain>
    </source>
</reference>
<feature type="transmembrane region" description="Helical" evidence="1">
    <location>
        <begin position="63"/>
        <end position="83"/>
    </location>
</feature>
<gene>
    <name evidence="2" type="ORF">PJ311_13160</name>
</gene>
<keyword evidence="1" id="KW-0472">Membrane</keyword>
<feature type="transmembrane region" description="Helical" evidence="1">
    <location>
        <begin position="34"/>
        <end position="57"/>
    </location>
</feature>
<dbReference type="EMBL" id="JAQKAB010000008">
    <property type="protein sequence ID" value="MDA7027534.1"/>
    <property type="molecule type" value="Genomic_DNA"/>
</dbReference>
<evidence type="ECO:0000313" key="3">
    <source>
        <dbReference type="Proteomes" id="UP001211894"/>
    </source>
</evidence>
<keyword evidence="3" id="KW-1185">Reference proteome</keyword>
<proteinExistence type="predicted"/>
<feature type="transmembrane region" description="Helical" evidence="1">
    <location>
        <begin position="152"/>
        <end position="172"/>
    </location>
</feature>
<keyword evidence="1" id="KW-0812">Transmembrane</keyword>
<evidence type="ECO:0000313" key="2">
    <source>
        <dbReference type="EMBL" id="MDA7027534.1"/>
    </source>
</evidence>
<feature type="transmembrane region" description="Helical" evidence="1">
    <location>
        <begin position="6"/>
        <end position="27"/>
    </location>
</feature>
<dbReference type="Proteomes" id="UP001211894">
    <property type="component" value="Unassembled WGS sequence"/>
</dbReference>
<name>A0ABT4X5K6_9BACI</name>
<comment type="caution">
    <text evidence="2">The sequence shown here is derived from an EMBL/GenBank/DDBJ whole genome shotgun (WGS) entry which is preliminary data.</text>
</comment>
<evidence type="ECO:0000256" key="1">
    <source>
        <dbReference type="SAM" id="Phobius"/>
    </source>
</evidence>
<dbReference type="RefSeq" id="WP_271341371.1">
    <property type="nucleotide sequence ID" value="NZ_JAQKAB010000008.1"/>
</dbReference>
<sequence>MVGLLIIACEIGFWVLILLGLCFRYIFKMKKMSLLLLALTPVLDLILLIATGVDLYHGAKANVVHGLAAIYIGVSIAFGSRMVRWADVRFAYRFAKGPKPEKGPRFGKEHAQKERAGWYRHFLAWLIGTPILGGMHLFIGDFARTQPLIQTAFMWSVILAADFLYSFSFTLFPRKKD</sequence>
<organism evidence="2 3">
    <name type="scientific">Bacillus changyiensis</name>
    <dbReference type="NCBI Taxonomy" id="3004103"/>
    <lineage>
        <taxon>Bacteria</taxon>
        <taxon>Bacillati</taxon>
        <taxon>Bacillota</taxon>
        <taxon>Bacilli</taxon>
        <taxon>Bacillales</taxon>
        <taxon>Bacillaceae</taxon>
        <taxon>Bacillus</taxon>
    </lineage>
</organism>
<feature type="transmembrane region" description="Helical" evidence="1">
    <location>
        <begin position="122"/>
        <end position="140"/>
    </location>
</feature>
<protein>
    <recommendedName>
        <fullName evidence="4">YmcC</fullName>
    </recommendedName>
</protein>
<accession>A0ABT4X5K6</accession>